<accession>A0A9D4FDD0</accession>
<proteinExistence type="predicted"/>
<evidence type="ECO:0000313" key="1">
    <source>
        <dbReference type="EMBL" id="KAH3796823.1"/>
    </source>
</evidence>
<evidence type="ECO:0000313" key="2">
    <source>
        <dbReference type="Proteomes" id="UP000828390"/>
    </source>
</evidence>
<name>A0A9D4FDD0_DREPO</name>
<keyword evidence="2" id="KW-1185">Reference proteome</keyword>
<dbReference type="EMBL" id="JAIWYP010000007">
    <property type="protein sequence ID" value="KAH3796823.1"/>
    <property type="molecule type" value="Genomic_DNA"/>
</dbReference>
<protein>
    <submittedName>
        <fullName evidence="1">Uncharacterized protein</fullName>
    </submittedName>
</protein>
<organism evidence="1 2">
    <name type="scientific">Dreissena polymorpha</name>
    <name type="common">Zebra mussel</name>
    <name type="synonym">Mytilus polymorpha</name>
    <dbReference type="NCBI Taxonomy" id="45954"/>
    <lineage>
        <taxon>Eukaryota</taxon>
        <taxon>Metazoa</taxon>
        <taxon>Spiralia</taxon>
        <taxon>Lophotrochozoa</taxon>
        <taxon>Mollusca</taxon>
        <taxon>Bivalvia</taxon>
        <taxon>Autobranchia</taxon>
        <taxon>Heteroconchia</taxon>
        <taxon>Euheterodonta</taxon>
        <taxon>Imparidentia</taxon>
        <taxon>Neoheterodontei</taxon>
        <taxon>Myida</taxon>
        <taxon>Dreissenoidea</taxon>
        <taxon>Dreissenidae</taxon>
        <taxon>Dreissena</taxon>
    </lineage>
</organism>
<dbReference type="AlphaFoldDB" id="A0A9D4FDD0"/>
<reference evidence="1" key="2">
    <citation type="submission" date="2020-11" db="EMBL/GenBank/DDBJ databases">
        <authorList>
            <person name="McCartney M.A."/>
            <person name="Auch B."/>
            <person name="Kono T."/>
            <person name="Mallez S."/>
            <person name="Becker A."/>
            <person name="Gohl D.M."/>
            <person name="Silverstein K.A.T."/>
            <person name="Koren S."/>
            <person name="Bechman K.B."/>
            <person name="Herman A."/>
            <person name="Abrahante J.E."/>
            <person name="Garbe J."/>
        </authorList>
    </citation>
    <scope>NUCLEOTIDE SEQUENCE</scope>
    <source>
        <strain evidence="1">Duluth1</strain>
        <tissue evidence="1">Whole animal</tissue>
    </source>
</reference>
<dbReference type="Proteomes" id="UP000828390">
    <property type="component" value="Unassembled WGS sequence"/>
</dbReference>
<reference evidence="1" key="1">
    <citation type="journal article" date="2019" name="bioRxiv">
        <title>The Genome of the Zebra Mussel, Dreissena polymorpha: A Resource for Invasive Species Research.</title>
        <authorList>
            <person name="McCartney M.A."/>
            <person name="Auch B."/>
            <person name="Kono T."/>
            <person name="Mallez S."/>
            <person name="Zhang Y."/>
            <person name="Obille A."/>
            <person name="Becker A."/>
            <person name="Abrahante J.E."/>
            <person name="Garbe J."/>
            <person name="Badalamenti J.P."/>
            <person name="Herman A."/>
            <person name="Mangelson H."/>
            <person name="Liachko I."/>
            <person name="Sullivan S."/>
            <person name="Sone E.D."/>
            <person name="Koren S."/>
            <person name="Silverstein K.A.T."/>
            <person name="Beckman K.B."/>
            <person name="Gohl D.M."/>
        </authorList>
    </citation>
    <scope>NUCLEOTIDE SEQUENCE</scope>
    <source>
        <strain evidence="1">Duluth1</strain>
        <tissue evidence="1">Whole animal</tissue>
    </source>
</reference>
<comment type="caution">
    <text evidence="1">The sequence shown here is derived from an EMBL/GenBank/DDBJ whole genome shotgun (WGS) entry which is preliminary data.</text>
</comment>
<gene>
    <name evidence="1" type="ORF">DPMN_150397</name>
</gene>
<sequence>MPVLVPAPFPPHSLYAIWCFVLRRGRINCRPHPPSLSLSVSLRLAPPVFARYDLYQTL</sequence>